<dbReference type="GO" id="GO:0003677">
    <property type="term" value="F:DNA binding"/>
    <property type="evidence" value="ECO:0007669"/>
    <property type="project" value="InterPro"/>
</dbReference>
<evidence type="ECO:0000313" key="3">
    <source>
        <dbReference type="Proteomes" id="UP000029844"/>
    </source>
</evidence>
<feature type="domain" description="HTH cro/C1-type" evidence="1">
    <location>
        <begin position="7"/>
        <end position="67"/>
    </location>
</feature>
<dbReference type="SUPFAM" id="SSF47413">
    <property type="entry name" value="lambda repressor-like DNA-binding domains"/>
    <property type="match status" value="1"/>
</dbReference>
<evidence type="ECO:0000313" key="2">
    <source>
        <dbReference type="EMBL" id="KGL40482.1"/>
    </source>
</evidence>
<accession>A0A099W6A7</accession>
<dbReference type="AlphaFoldDB" id="A0A099W6A7"/>
<sequence length="225" mass="26853">MKFHKQLEVERKKRGLTLKKLSKQITEHTGNVTTDERIRNWELGISEIDIPSLRYLCTLYDIKADDFLDSNVDPDFDMNKQYYQFGKQINDYCQVDNIFEFLKTYDIADERDWIFVPKYDIIARTYEDYLKKDDIDDLELYRCKAALTNLRFWMIEMESCNDESSESIMDILHVDNSGKLSITDTRDPVSINQVMYEIEELRTDLISVLQSSIFDEKEVNPWRYI</sequence>
<keyword evidence="3" id="KW-1185">Reference proteome</keyword>
<proteinExistence type="predicted"/>
<dbReference type="OrthoDB" id="2180217at2"/>
<protein>
    <recommendedName>
        <fullName evidence="1">HTH cro/C1-type domain-containing protein</fullName>
    </recommendedName>
</protein>
<dbReference type="RefSeq" id="WP_036086720.1">
    <property type="nucleotide sequence ID" value="NZ_CBCSHQ010000002.1"/>
</dbReference>
<dbReference type="STRING" id="1552123.EP57_11365"/>
<dbReference type="PROSITE" id="PS50943">
    <property type="entry name" value="HTH_CROC1"/>
    <property type="match status" value="1"/>
</dbReference>
<dbReference type="Proteomes" id="UP000029844">
    <property type="component" value="Unassembled WGS sequence"/>
</dbReference>
<name>A0A099W6A7_9LIST</name>
<organism evidence="2 3">
    <name type="scientific">Listeria booriae</name>
    <dbReference type="NCBI Taxonomy" id="1552123"/>
    <lineage>
        <taxon>Bacteria</taxon>
        <taxon>Bacillati</taxon>
        <taxon>Bacillota</taxon>
        <taxon>Bacilli</taxon>
        <taxon>Bacillales</taxon>
        <taxon>Listeriaceae</taxon>
        <taxon>Listeria</taxon>
    </lineage>
</organism>
<dbReference type="InterPro" id="IPR001387">
    <property type="entry name" value="Cro/C1-type_HTH"/>
</dbReference>
<dbReference type="EMBL" id="JNFA01000024">
    <property type="protein sequence ID" value="KGL40482.1"/>
    <property type="molecule type" value="Genomic_DNA"/>
</dbReference>
<dbReference type="CDD" id="cd00093">
    <property type="entry name" value="HTH_XRE"/>
    <property type="match status" value="1"/>
</dbReference>
<gene>
    <name evidence="2" type="ORF">EP57_11365</name>
</gene>
<dbReference type="GeneID" id="58717961"/>
<reference evidence="2 3" key="1">
    <citation type="submission" date="2014-05" db="EMBL/GenBank/DDBJ databases">
        <title>Novel Listeriaceae from food processing environments.</title>
        <authorList>
            <person name="den Bakker H.C."/>
        </authorList>
    </citation>
    <scope>NUCLEOTIDE SEQUENCE [LARGE SCALE GENOMIC DNA]</scope>
    <source>
        <strain evidence="2 3">FSL A5-0281</strain>
    </source>
</reference>
<comment type="caution">
    <text evidence="2">The sequence shown here is derived from an EMBL/GenBank/DDBJ whole genome shotgun (WGS) entry which is preliminary data.</text>
</comment>
<dbReference type="Gene3D" id="1.10.260.40">
    <property type="entry name" value="lambda repressor-like DNA-binding domains"/>
    <property type="match status" value="1"/>
</dbReference>
<evidence type="ECO:0000259" key="1">
    <source>
        <dbReference type="PROSITE" id="PS50943"/>
    </source>
</evidence>
<dbReference type="eggNOG" id="ENOG50342XH">
    <property type="taxonomic scope" value="Bacteria"/>
</dbReference>
<dbReference type="InterPro" id="IPR010982">
    <property type="entry name" value="Lambda_DNA-bd_dom_sf"/>
</dbReference>